<evidence type="ECO:0000256" key="7">
    <source>
        <dbReference type="ARBA" id="ARBA00023277"/>
    </source>
</evidence>
<feature type="binding site" evidence="11">
    <location>
        <position position="202"/>
    </location>
    <ligand>
        <name>Mn(2+)</name>
        <dbReference type="ChEBI" id="CHEBI:29035"/>
    </ligand>
</feature>
<keyword evidence="11" id="KW-0170">Cobalt</keyword>
<keyword evidence="4 13" id="KW-0378">Hydrolase</keyword>
<dbReference type="Pfam" id="PF11975">
    <property type="entry name" value="Glyco_hydro_4C"/>
    <property type="match status" value="1"/>
</dbReference>
<dbReference type="PROSITE" id="PS51186">
    <property type="entry name" value="GNAT"/>
    <property type="match status" value="1"/>
</dbReference>
<evidence type="ECO:0000256" key="10">
    <source>
        <dbReference type="PIRSR" id="PIRSR601088-2"/>
    </source>
</evidence>
<accession>A0A9D2SDF5</accession>
<feature type="binding site" evidence="10">
    <location>
        <position position="150"/>
    </location>
    <ligand>
        <name>substrate</name>
    </ligand>
</feature>
<evidence type="ECO:0000256" key="4">
    <source>
        <dbReference type="ARBA" id="ARBA00022801"/>
    </source>
</evidence>
<dbReference type="GO" id="GO:0016747">
    <property type="term" value="F:acyltransferase activity, transferring groups other than amino-acyl groups"/>
    <property type="evidence" value="ECO:0007669"/>
    <property type="project" value="InterPro"/>
</dbReference>
<feature type="domain" description="N-acetyltransferase" evidence="14">
    <location>
        <begin position="628"/>
        <end position="761"/>
    </location>
</feature>
<dbReference type="CDD" id="cd04301">
    <property type="entry name" value="NAT_SF"/>
    <property type="match status" value="1"/>
</dbReference>
<evidence type="ECO:0000256" key="12">
    <source>
        <dbReference type="PIRSR" id="PIRSR601088-4"/>
    </source>
</evidence>
<evidence type="ECO:0000256" key="6">
    <source>
        <dbReference type="ARBA" id="ARBA00023211"/>
    </source>
</evidence>
<evidence type="ECO:0000256" key="11">
    <source>
        <dbReference type="PIRSR" id="PIRSR601088-3"/>
    </source>
</evidence>
<dbReference type="InterPro" id="IPR015955">
    <property type="entry name" value="Lactate_DH/Glyco_Ohase_4_C"/>
</dbReference>
<evidence type="ECO:0000256" key="2">
    <source>
        <dbReference type="ARBA" id="ARBA00011881"/>
    </source>
</evidence>
<dbReference type="PRINTS" id="PR00732">
    <property type="entry name" value="GLHYDRLASE4"/>
</dbReference>
<dbReference type="InterPro" id="IPR000182">
    <property type="entry name" value="GNAT_dom"/>
</dbReference>
<keyword evidence="11" id="KW-0533">Nickel</keyword>
<feature type="binding site" evidence="11">
    <location>
        <position position="172"/>
    </location>
    <ligand>
        <name>Mn(2+)</name>
        <dbReference type="ChEBI" id="CHEBI:29035"/>
    </ligand>
</feature>
<sequence length="761" mass="84664">MTEGIKIATIGGGSSYTPELIEGFLRRYDSLPVRELWLVDVPEGQAKLEIVAGLAKRMVKRAGVPMRIITTLDRRAALKGADFVTTQLRVGQLQARIKDERIPLSHGILGQETNGAGGLFNGLRTIPVIMDICRDMQELCPDAWLINFTNPVGMVMEGIHRYTGFRKIIGLCNVPIGMHKAIASLLNRKEDGVSVKFGGLNHMVFATQVIVDGQDVTKKVLRIWGDQSVKNIKGVVWNPDFIQELGVLPCSYHRYYYMTREYLEEELDQYSRHEVRAEFVKGVEDKLFKLYQDETLCEKPKLLEERGGAFYSDAACSLIDSIHNDRGDIQVVNTVNNGAIDNFGPDEIVEVSCKITKDGPVPIRIGSLPRAVDGLVSQIKSFEIAGSAAAVTGDRKKALLALMINPLVMSQKTAQIVLDELLEAHKDYLPLFFPKIRKMNVQEARNRRLWQLFRETVERGELACEGIEENAFYEKLFSPGEGVIPVVYGEENGNGFACGCRDEIQGKNFLTLVLVKERERGKGLGRKLTEALEKEFCSECEEKEAPAVMEISFFNPVTFSWKIPGKEANHPNMPGVDMGSETMAFLEAVGYETFAVQNAYYLSLNDYVPDETMNRKKEELSQAGISFEIYRPGWHTGMQELLKGLGNRSWEREILAEPDTDAGGRPIIVPVQGKRVLGFAGPVEVEKSGRGYFAGIGIAPSSRGKGVAKVLFAELCGCLKEKGARFMTLFTGENNPARNIYEAAGFRAVKSFADMRKTPES</sequence>
<comment type="cofactor">
    <cofactor evidence="13">
        <name>NAD(+)</name>
        <dbReference type="ChEBI" id="CHEBI:57540"/>
    </cofactor>
    <text evidence="13">Binds 1 NAD(+) per subunit.</text>
</comment>
<dbReference type="AlphaFoldDB" id="A0A9D2SDF5"/>
<keyword evidence="15" id="KW-0808">Transferase</keyword>
<evidence type="ECO:0000256" key="8">
    <source>
        <dbReference type="ARBA" id="ARBA00023295"/>
    </source>
</evidence>
<comment type="subunit">
    <text evidence="2">Homotetramer.</text>
</comment>
<dbReference type="GO" id="GO:0016616">
    <property type="term" value="F:oxidoreductase activity, acting on the CH-OH group of donors, NAD or NADP as acceptor"/>
    <property type="evidence" value="ECO:0007669"/>
    <property type="project" value="InterPro"/>
</dbReference>
<evidence type="ECO:0000256" key="9">
    <source>
        <dbReference type="ARBA" id="ARBA00066487"/>
    </source>
</evidence>
<dbReference type="SUPFAM" id="SSF51735">
    <property type="entry name" value="NAD(P)-binding Rossmann-fold domains"/>
    <property type="match status" value="1"/>
</dbReference>
<dbReference type="InterPro" id="IPR016181">
    <property type="entry name" value="Acyl_CoA_acyltransferase"/>
</dbReference>
<keyword evidence="6 11" id="KW-0464">Manganese</keyword>
<dbReference type="GO" id="GO:0005975">
    <property type="term" value="P:carbohydrate metabolic process"/>
    <property type="evidence" value="ECO:0007669"/>
    <property type="project" value="InterPro"/>
</dbReference>
<organism evidence="15 16">
    <name type="scientific">Candidatus Eisenbergiella merdigallinarum</name>
    <dbReference type="NCBI Taxonomy" id="2838552"/>
    <lineage>
        <taxon>Bacteria</taxon>
        <taxon>Bacillati</taxon>
        <taxon>Bacillota</taxon>
        <taxon>Clostridia</taxon>
        <taxon>Lachnospirales</taxon>
        <taxon>Lachnospiraceae</taxon>
        <taxon>Eisenbergiella</taxon>
    </lineage>
</organism>
<reference evidence="15" key="2">
    <citation type="submission" date="2021-04" db="EMBL/GenBank/DDBJ databases">
        <authorList>
            <person name="Gilroy R."/>
        </authorList>
    </citation>
    <scope>NUCLEOTIDE SEQUENCE</scope>
    <source>
        <strain evidence="15">USAMLcec3-2134</strain>
    </source>
</reference>
<dbReference type="EC" id="3.2.1.86" evidence="9"/>
<keyword evidence="8 13" id="KW-0326">Glycosidase</keyword>
<dbReference type="FunFam" id="3.40.50.720:FF:000163">
    <property type="entry name" value="6-phospho-beta-glucosidase"/>
    <property type="match status" value="1"/>
</dbReference>
<protein>
    <recommendedName>
        <fullName evidence="9">6-phospho-beta-glucosidase</fullName>
        <ecNumber evidence="9">3.2.1.86</ecNumber>
    </recommendedName>
</protein>
<dbReference type="PANTHER" id="PTHR32092:SF5">
    <property type="entry name" value="6-PHOSPHO-BETA-GLUCOSIDASE"/>
    <property type="match status" value="1"/>
</dbReference>
<comment type="caution">
    <text evidence="15">The sequence shown here is derived from an EMBL/GenBank/DDBJ whole genome shotgun (WGS) entry which is preliminary data.</text>
</comment>
<evidence type="ECO:0000259" key="14">
    <source>
        <dbReference type="PROSITE" id="PS51186"/>
    </source>
</evidence>
<keyword evidence="11" id="KW-0408">Iron</keyword>
<evidence type="ECO:0000256" key="5">
    <source>
        <dbReference type="ARBA" id="ARBA00023027"/>
    </source>
</evidence>
<dbReference type="Proteomes" id="UP000886883">
    <property type="component" value="Unassembled WGS sequence"/>
</dbReference>
<dbReference type="InterPro" id="IPR036291">
    <property type="entry name" value="NAD(P)-bd_dom_sf"/>
</dbReference>
<keyword evidence="3 11" id="KW-0479">Metal-binding</keyword>
<dbReference type="Gene3D" id="3.40.630.30">
    <property type="match status" value="1"/>
</dbReference>
<dbReference type="Gene3D" id="3.40.50.720">
    <property type="entry name" value="NAD(P)-binding Rossmann-like Domain"/>
    <property type="match status" value="1"/>
</dbReference>
<evidence type="ECO:0000256" key="1">
    <source>
        <dbReference type="ARBA" id="ARBA00010141"/>
    </source>
</evidence>
<keyword evidence="15" id="KW-0012">Acyltransferase</keyword>
<keyword evidence="5 13" id="KW-0520">NAD</keyword>
<dbReference type="SUPFAM" id="SSF56327">
    <property type="entry name" value="LDH C-terminal domain-like"/>
    <property type="match status" value="1"/>
</dbReference>
<reference evidence="15" key="1">
    <citation type="journal article" date="2021" name="PeerJ">
        <title>Extensive microbial diversity within the chicken gut microbiome revealed by metagenomics and culture.</title>
        <authorList>
            <person name="Gilroy R."/>
            <person name="Ravi A."/>
            <person name="Getino M."/>
            <person name="Pursley I."/>
            <person name="Horton D.L."/>
            <person name="Alikhan N.F."/>
            <person name="Baker D."/>
            <person name="Gharbi K."/>
            <person name="Hall N."/>
            <person name="Watson M."/>
            <person name="Adriaenssens E.M."/>
            <person name="Foster-Nyarko E."/>
            <person name="Jarju S."/>
            <person name="Secka A."/>
            <person name="Antonio M."/>
            <person name="Oren A."/>
            <person name="Chaudhuri R.R."/>
            <person name="La Ragione R."/>
            <person name="Hildebrand F."/>
            <person name="Pallen M.J."/>
        </authorList>
    </citation>
    <scope>NUCLEOTIDE SEQUENCE</scope>
    <source>
        <strain evidence="15">USAMLcec3-2134</strain>
    </source>
</reference>
<name>A0A9D2SDF5_9FIRM</name>
<dbReference type="EMBL" id="DWXE01000021">
    <property type="protein sequence ID" value="HJB91026.1"/>
    <property type="molecule type" value="Genomic_DNA"/>
</dbReference>
<dbReference type="GO" id="GO:0046872">
    <property type="term" value="F:metal ion binding"/>
    <property type="evidence" value="ECO:0007669"/>
    <property type="project" value="UniProtKB-KW"/>
</dbReference>
<evidence type="ECO:0000256" key="3">
    <source>
        <dbReference type="ARBA" id="ARBA00022723"/>
    </source>
</evidence>
<dbReference type="InterPro" id="IPR022616">
    <property type="entry name" value="Glyco_hydro_4_C"/>
</dbReference>
<dbReference type="Pfam" id="PF02056">
    <property type="entry name" value="Glyco_hydro_4"/>
    <property type="match status" value="1"/>
</dbReference>
<feature type="site" description="Increases basicity of active site Tyr" evidence="12">
    <location>
        <position position="112"/>
    </location>
</feature>
<feature type="binding site" evidence="10">
    <location>
        <position position="96"/>
    </location>
    <ligand>
        <name>substrate</name>
    </ligand>
</feature>
<dbReference type="CDD" id="cd05296">
    <property type="entry name" value="GH4_P_beta_glucosidase"/>
    <property type="match status" value="1"/>
</dbReference>
<dbReference type="PANTHER" id="PTHR32092">
    <property type="entry name" value="6-PHOSPHO-BETA-GLUCOSIDASE-RELATED"/>
    <property type="match status" value="1"/>
</dbReference>
<dbReference type="Pfam" id="PF00583">
    <property type="entry name" value="Acetyltransf_1"/>
    <property type="match status" value="1"/>
</dbReference>
<dbReference type="GO" id="GO:0008706">
    <property type="term" value="F:6-phospho-beta-glucosidase activity"/>
    <property type="evidence" value="ECO:0007669"/>
    <property type="project" value="UniProtKB-EC"/>
</dbReference>
<keyword evidence="7" id="KW-0119">Carbohydrate metabolism</keyword>
<evidence type="ECO:0000313" key="15">
    <source>
        <dbReference type="EMBL" id="HJB91026.1"/>
    </source>
</evidence>
<evidence type="ECO:0000256" key="13">
    <source>
        <dbReference type="RuleBase" id="RU361152"/>
    </source>
</evidence>
<dbReference type="Gene3D" id="3.90.110.10">
    <property type="entry name" value="Lactate dehydrogenase/glycoside hydrolase, family 4, C-terminal"/>
    <property type="match status" value="1"/>
</dbReference>
<evidence type="ECO:0000313" key="16">
    <source>
        <dbReference type="Proteomes" id="UP000886883"/>
    </source>
</evidence>
<dbReference type="InterPro" id="IPR001088">
    <property type="entry name" value="Glyco_hydro_4"/>
</dbReference>
<dbReference type="SUPFAM" id="SSF55729">
    <property type="entry name" value="Acyl-CoA N-acyltransferases (Nat)"/>
    <property type="match status" value="1"/>
</dbReference>
<gene>
    <name evidence="15" type="ORF">H9763_06100</name>
</gene>
<proteinExistence type="inferred from homology"/>
<comment type="similarity">
    <text evidence="1 13">Belongs to the glycosyl hydrolase 4 family.</text>
</comment>